<dbReference type="EMBL" id="CP078075">
    <property type="protein sequence ID" value="WDM42520.1"/>
    <property type="molecule type" value="Genomic_DNA"/>
</dbReference>
<evidence type="ECO:0000313" key="1">
    <source>
        <dbReference type="EMBL" id="WDM42520.1"/>
    </source>
</evidence>
<sequence length="287" mass="31281">MAIDPYLVNRAANEFPQVSHPVLTDRQTPHPVFPGLTTGTRPGLRARSAAHAALKAAEQHLSNMTGARNYQNAEVASDILPELRSEVAARLTERTRGQFEDPLAGFIKVAETAHQEADAAAEKYRPKLNPESATQLVRTDQAWNNHVLPMLNSGKTWDEIIPTLDVDGILAAQRFAGGYESNKRDRFHQHEVPSVLDGIQAMTARRVVDIAPPEAREALREAQDTATTLDYTRNVARIVNETDPRNAAAISIGLTRGAYQAGVQRPVETSNEALEAYAASLAAPPQA</sequence>
<accession>A0ABY7XK95</accession>
<evidence type="ECO:0000313" key="2">
    <source>
        <dbReference type="Proteomes" id="UP001215097"/>
    </source>
</evidence>
<name>A0ABY7XK95_MICLT</name>
<organism evidence="1 2">
    <name type="scientific">Microbacterium luteolum</name>
    <name type="common">Aureobacterium luteolum</name>
    <dbReference type="NCBI Taxonomy" id="69367"/>
    <lineage>
        <taxon>Bacteria</taxon>
        <taxon>Bacillati</taxon>
        <taxon>Actinomycetota</taxon>
        <taxon>Actinomycetes</taxon>
        <taxon>Micrococcales</taxon>
        <taxon>Microbacteriaceae</taxon>
        <taxon>Microbacterium</taxon>
    </lineage>
</organism>
<keyword evidence="2" id="KW-1185">Reference proteome</keyword>
<proteinExistence type="predicted"/>
<protein>
    <submittedName>
        <fullName evidence="1">Uncharacterized protein</fullName>
    </submittedName>
</protein>
<gene>
    <name evidence="1" type="ORF">KV395_04205</name>
</gene>
<dbReference type="RefSeq" id="WP_282216373.1">
    <property type="nucleotide sequence ID" value="NZ_BAAAUN010000001.1"/>
</dbReference>
<dbReference type="Proteomes" id="UP001215097">
    <property type="component" value="Chromosome"/>
</dbReference>
<reference evidence="1 2" key="1">
    <citation type="submission" date="2021-06" db="EMBL/GenBank/DDBJ databases">
        <title>Genome-based taxonomic framework of Microbacterium strains isolated from marine environment, the description of four new species and reclassification of four preexisting species.</title>
        <authorList>
            <person name="Lee S.D."/>
            <person name="Kim S.-M."/>
            <person name="Byeon Y.-S."/>
            <person name="Yang H.L."/>
            <person name="Kim I.S."/>
        </authorList>
    </citation>
    <scope>NUCLEOTIDE SEQUENCE [LARGE SCALE GENOMIC DNA]</scope>
    <source>
        <strain evidence="1 2">KACC 14465</strain>
    </source>
</reference>